<proteinExistence type="predicted"/>
<dbReference type="PATRIC" id="fig|1032488.3.peg.1098"/>
<dbReference type="AlphaFoldDB" id="G4CHT1"/>
<protein>
    <submittedName>
        <fullName evidence="1">Uncharacterized protein</fullName>
    </submittedName>
</protein>
<reference evidence="1 2" key="1">
    <citation type="submission" date="2011-05" db="EMBL/GenBank/DDBJ databases">
        <authorList>
            <person name="Muzny D."/>
            <person name="Qin X."/>
            <person name="Deng J."/>
            <person name="Jiang H."/>
            <person name="Liu Y."/>
            <person name="Qu J."/>
            <person name="Song X.-Z."/>
            <person name="Zhang L."/>
            <person name="Thornton R."/>
            <person name="Coyle M."/>
            <person name="Francisco L."/>
            <person name="Jackson L."/>
            <person name="Javaid M."/>
            <person name="Korchina V."/>
            <person name="Kovar C."/>
            <person name="Mata R."/>
            <person name="Mathew T."/>
            <person name="Ngo R."/>
            <person name="Nguyen L."/>
            <person name="Nguyen N."/>
            <person name="Okwuonu G."/>
            <person name="Ongeri F."/>
            <person name="Pham C."/>
            <person name="Simmons D."/>
            <person name="Wilczek-Boney K."/>
            <person name="Hale W."/>
            <person name="Jakkamsetti A."/>
            <person name="Pham P."/>
            <person name="Ruth R."/>
            <person name="San Lucas F."/>
            <person name="Warren J."/>
            <person name="Zhang J."/>
            <person name="Zhao Z."/>
            <person name="Zhou C."/>
            <person name="Zhu D."/>
            <person name="Lee S."/>
            <person name="Bess C."/>
            <person name="Blankenburg K."/>
            <person name="Forbes L."/>
            <person name="Fu Q."/>
            <person name="Gubbala S."/>
            <person name="Hirani K."/>
            <person name="Jayaseelan J.C."/>
            <person name="Lara F."/>
            <person name="Munidasa M."/>
            <person name="Palculict T."/>
            <person name="Patil S."/>
            <person name="Pu L.-L."/>
            <person name="Saada N."/>
            <person name="Tang L."/>
            <person name="Weissenberger G."/>
            <person name="Zhu Y."/>
            <person name="Hemphill L."/>
            <person name="Shang Y."/>
            <person name="Youmans B."/>
            <person name="Ayvaz T."/>
            <person name="Ross M."/>
            <person name="Santibanez J."/>
            <person name="Aqrawi P."/>
            <person name="Gross S."/>
            <person name="Joshi V."/>
            <person name="Fowler G."/>
            <person name="Nazareth L."/>
            <person name="Reid J."/>
            <person name="Worley K."/>
            <person name="Petrosino J."/>
            <person name="Highlander S."/>
            <person name="Gibbs R."/>
        </authorList>
    </citation>
    <scope>NUCLEOTIDE SEQUENCE [LARGE SCALE GENOMIC DNA]</scope>
    <source>
        <strain evidence="1 2">871</strain>
    </source>
</reference>
<gene>
    <name evidence="1" type="ORF">HMPREF9371_1170</name>
</gene>
<sequence length="46" mass="5265">MQPQQNFTDSTAWHQTARNSAHRSCFQKQIIRLPESQTCQYLAAAA</sequence>
<accession>G4CHT1</accession>
<comment type="caution">
    <text evidence="1">The sequence shown here is derived from an EMBL/GenBank/DDBJ whole genome shotgun (WGS) entry which is preliminary data.</text>
</comment>
<dbReference type="Proteomes" id="UP000003019">
    <property type="component" value="Unassembled WGS sequence"/>
</dbReference>
<evidence type="ECO:0000313" key="1">
    <source>
        <dbReference type="EMBL" id="EGY52609.1"/>
    </source>
</evidence>
<keyword evidence="2" id="KW-1185">Reference proteome</keyword>
<dbReference type="EMBL" id="AGAY01000044">
    <property type="protein sequence ID" value="EGY52609.1"/>
    <property type="molecule type" value="Genomic_DNA"/>
</dbReference>
<name>G4CHT1_9NEIS</name>
<dbReference type="STRING" id="1032488.HMPREF9371_1170"/>
<evidence type="ECO:0000313" key="2">
    <source>
        <dbReference type="Proteomes" id="UP000003019"/>
    </source>
</evidence>
<organism evidence="1 2">
    <name type="scientific">Neisseria shayeganii 871</name>
    <dbReference type="NCBI Taxonomy" id="1032488"/>
    <lineage>
        <taxon>Bacteria</taxon>
        <taxon>Pseudomonadati</taxon>
        <taxon>Pseudomonadota</taxon>
        <taxon>Betaproteobacteria</taxon>
        <taxon>Neisseriales</taxon>
        <taxon>Neisseriaceae</taxon>
        <taxon>Neisseria</taxon>
    </lineage>
</organism>
<dbReference type="HOGENOM" id="CLU_3186268_0_0_4"/>